<keyword evidence="5" id="KW-0777">Teichoic acid biosynthesis</keyword>
<dbReference type="InterPro" id="IPR043149">
    <property type="entry name" value="TagF_N"/>
</dbReference>
<reference evidence="8 9" key="1">
    <citation type="submission" date="2016-10" db="EMBL/GenBank/DDBJ databases">
        <authorList>
            <person name="de Groot N.N."/>
        </authorList>
    </citation>
    <scope>NUCLEOTIDE SEQUENCE [LARGE SCALE GENOMIC DNA]</scope>
    <source>
        <strain evidence="8 9">DSM 14045</strain>
    </source>
</reference>
<organism evidence="8 9">
    <name type="scientific">Lachnobacterium bovis DSM 14045</name>
    <dbReference type="NCBI Taxonomy" id="1122142"/>
    <lineage>
        <taxon>Bacteria</taxon>
        <taxon>Bacillati</taxon>
        <taxon>Bacillota</taxon>
        <taxon>Clostridia</taxon>
        <taxon>Lachnospirales</taxon>
        <taxon>Lachnospiraceae</taxon>
        <taxon>Lachnobacterium</taxon>
    </lineage>
</organism>
<feature type="transmembrane region" description="Helical" evidence="7">
    <location>
        <begin position="12"/>
        <end position="29"/>
    </location>
</feature>
<comment type="similarity">
    <text evidence="2">Belongs to the CDP-glycerol glycerophosphotransferase family.</text>
</comment>
<keyword evidence="9" id="KW-1185">Reference proteome</keyword>
<dbReference type="InterPro" id="IPR007554">
    <property type="entry name" value="Glycerophosphate_synth"/>
</dbReference>
<name>A0A1H3GJA0_9FIRM</name>
<keyword evidence="7" id="KW-0812">Transmembrane</keyword>
<proteinExistence type="inferred from homology"/>
<dbReference type="SUPFAM" id="SSF53756">
    <property type="entry name" value="UDP-Glycosyltransferase/glycogen phosphorylase"/>
    <property type="match status" value="1"/>
</dbReference>
<keyword evidence="4 8" id="KW-0808">Transferase</keyword>
<evidence type="ECO:0000256" key="1">
    <source>
        <dbReference type="ARBA" id="ARBA00004202"/>
    </source>
</evidence>
<dbReference type="Gene3D" id="3.40.50.12580">
    <property type="match status" value="1"/>
</dbReference>
<evidence type="ECO:0000313" key="8">
    <source>
        <dbReference type="EMBL" id="SDY02329.1"/>
    </source>
</evidence>
<keyword evidence="7" id="KW-1133">Transmembrane helix</keyword>
<comment type="subcellular location">
    <subcellularLocation>
        <location evidence="1">Cell membrane</location>
        <topology evidence="1">Peripheral membrane protein</topology>
    </subcellularLocation>
</comment>
<dbReference type="STRING" id="1122142.SAMN02910414_00569"/>
<keyword evidence="6 7" id="KW-0472">Membrane</keyword>
<dbReference type="Gene3D" id="3.40.50.11820">
    <property type="match status" value="1"/>
</dbReference>
<evidence type="ECO:0000256" key="4">
    <source>
        <dbReference type="ARBA" id="ARBA00022679"/>
    </source>
</evidence>
<dbReference type="GO" id="GO:0005886">
    <property type="term" value="C:plasma membrane"/>
    <property type="evidence" value="ECO:0007669"/>
    <property type="project" value="UniProtKB-SubCell"/>
</dbReference>
<evidence type="ECO:0000313" key="9">
    <source>
        <dbReference type="Proteomes" id="UP000183918"/>
    </source>
</evidence>
<evidence type="ECO:0000256" key="7">
    <source>
        <dbReference type="SAM" id="Phobius"/>
    </source>
</evidence>
<dbReference type="InterPro" id="IPR051612">
    <property type="entry name" value="Teichoic_Acid_Biosynth"/>
</dbReference>
<accession>A0A1H3GJA0</accession>
<keyword evidence="3" id="KW-1003">Cell membrane</keyword>
<dbReference type="InterPro" id="IPR043148">
    <property type="entry name" value="TagF_C"/>
</dbReference>
<evidence type="ECO:0000256" key="3">
    <source>
        <dbReference type="ARBA" id="ARBA00022475"/>
    </source>
</evidence>
<evidence type="ECO:0000256" key="5">
    <source>
        <dbReference type="ARBA" id="ARBA00022944"/>
    </source>
</evidence>
<sequence>MEMVRIFSVKVYHIIIFLFLSKFMSLLPIKKGKIVFSNFQGSGFGDSPAEIAKKLKYYKGLDLVWLVKDLDEPMPKYIRKVKYRSVKACYELGTANAWVDNVRDEHLVLKKKKQVYLQLWHGSFSIKKIEKDASDKLNLRYLLNAIYDGKIIDGITCGNSNQEKIFRRAFYLKNKNQILRYGTPRNDVFYDKNRVDNIRKNVRKMLGIGEKDFVVLYAPTFRNTQNKDVYCVDFESVVDIFERKTHQKVIILIKLHPNIKNIGISYCKELVNKKVALEVSDFSDSVKLGIGADAIITDYSSYIYDFAILGKIGIFFAKDYKDYTKERGLYKKLEEYPFPLATTNEKLIEVINRFDLLKYRRDVKEWLEELKIYETGKSSEKITEWLIGKMSK</sequence>
<dbReference type="GO" id="GO:0047355">
    <property type="term" value="F:CDP-glycerol glycerophosphotransferase activity"/>
    <property type="evidence" value="ECO:0007669"/>
    <property type="project" value="InterPro"/>
</dbReference>
<dbReference type="EMBL" id="FNPG01000006">
    <property type="protein sequence ID" value="SDY02329.1"/>
    <property type="molecule type" value="Genomic_DNA"/>
</dbReference>
<dbReference type="AlphaFoldDB" id="A0A1H3GJA0"/>
<dbReference type="Proteomes" id="UP000183918">
    <property type="component" value="Unassembled WGS sequence"/>
</dbReference>
<dbReference type="PANTHER" id="PTHR37316:SF3">
    <property type="entry name" value="TEICHOIC ACID GLYCEROL-PHOSPHATE TRANSFERASE"/>
    <property type="match status" value="1"/>
</dbReference>
<evidence type="ECO:0000256" key="2">
    <source>
        <dbReference type="ARBA" id="ARBA00010488"/>
    </source>
</evidence>
<protein>
    <submittedName>
        <fullName evidence="8">CDP-glycerol glycerophosphotransferase</fullName>
    </submittedName>
</protein>
<dbReference type="PANTHER" id="PTHR37316">
    <property type="entry name" value="TEICHOIC ACID GLYCEROL-PHOSPHATE PRIMASE"/>
    <property type="match status" value="1"/>
</dbReference>
<gene>
    <name evidence="8" type="ORF">SAMN02910414_00569</name>
</gene>
<evidence type="ECO:0000256" key="6">
    <source>
        <dbReference type="ARBA" id="ARBA00023136"/>
    </source>
</evidence>
<dbReference type="Pfam" id="PF04464">
    <property type="entry name" value="Glyphos_transf"/>
    <property type="match status" value="1"/>
</dbReference>
<dbReference type="GO" id="GO:0019350">
    <property type="term" value="P:teichoic acid biosynthetic process"/>
    <property type="evidence" value="ECO:0007669"/>
    <property type="project" value="UniProtKB-KW"/>
</dbReference>